<evidence type="ECO:0000313" key="2">
    <source>
        <dbReference type="Proteomes" id="UP001168540"/>
    </source>
</evidence>
<evidence type="ECO:0000313" key="1">
    <source>
        <dbReference type="EMBL" id="MDN0073340.1"/>
    </source>
</evidence>
<reference evidence="1" key="1">
    <citation type="submission" date="2023-06" db="EMBL/GenBank/DDBJ databases">
        <authorList>
            <person name="Zhang S."/>
        </authorList>
    </citation>
    <scope>NUCLEOTIDE SEQUENCE</scope>
    <source>
        <strain evidence="1">SG2303</strain>
    </source>
</reference>
<name>A0ABT7XHZ1_9NEIS</name>
<comment type="caution">
    <text evidence="1">The sequence shown here is derived from an EMBL/GenBank/DDBJ whole genome shotgun (WGS) entry which is preliminary data.</text>
</comment>
<dbReference type="Proteomes" id="UP001168540">
    <property type="component" value="Unassembled WGS sequence"/>
</dbReference>
<evidence type="ECO:0008006" key="3">
    <source>
        <dbReference type="Google" id="ProtNLM"/>
    </source>
</evidence>
<gene>
    <name evidence="1" type="ORF">QU481_00310</name>
</gene>
<organism evidence="1 2">
    <name type="scientific">Crenobacter oryzisoli</name>
    <dbReference type="NCBI Taxonomy" id="3056844"/>
    <lineage>
        <taxon>Bacteria</taxon>
        <taxon>Pseudomonadati</taxon>
        <taxon>Pseudomonadota</taxon>
        <taxon>Betaproteobacteria</taxon>
        <taxon>Neisseriales</taxon>
        <taxon>Neisseriaceae</taxon>
        <taxon>Crenobacter</taxon>
    </lineage>
</organism>
<protein>
    <recommendedName>
        <fullName evidence="3">YtkA-like domain-containing protein</fullName>
    </recommendedName>
</protein>
<keyword evidence="2" id="KW-1185">Reference proteome</keyword>
<sequence>MAMNAKQKKWLVIGVLLVVLGAVKIGLITHYLLNKSAQAAELPPQTLSCGVLTEGCALPGGGTLRLAAAPSYRTPFELRLAGVSAKQAPSVEFSMVGMDMGFNRYRLVEDGLGGWRAKVTLPVCASGGHDWLATLSVDGKRYRLPLRVQ</sequence>
<proteinExistence type="predicted"/>
<dbReference type="EMBL" id="JAUEDK010000001">
    <property type="protein sequence ID" value="MDN0073340.1"/>
    <property type="molecule type" value="Genomic_DNA"/>
</dbReference>
<dbReference type="RefSeq" id="WP_289827861.1">
    <property type="nucleotide sequence ID" value="NZ_JAUEDK010000001.1"/>
</dbReference>
<accession>A0ABT7XHZ1</accession>